<name>A0A9K3DPK2_HELAN</name>
<gene>
    <name evidence="2" type="ORF">HanXRQr2_Chr16g0728631</name>
</gene>
<evidence type="ECO:0000259" key="1">
    <source>
        <dbReference type="Pfam" id="PF07734"/>
    </source>
</evidence>
<feature type="domain" description="F-box associated beta-propeller type 1" evidence="1">
    <location>
        <begin position="17"/>
        <end position="142"/>
    </location>
</feature>
<dbReference type="InterPro" id="IPR017451">
    <property type="entry name" value="F-box-assoc_interact_dom"/>
</dbReference>
<dbReference type="PANTHER" id="PTHR31672">
    <property type="entry name" value="BNACNNG10540D PROTEIN"/>
    <property type="match status" value="1"/>
</dbReference>
<dbReference type="PANTHER" id="PTHR31672:SF10">
    <property type="entry name" value="F-BOX DOMAIN-CONTAINING PROTEIN"/>
    <property type="match status" value="1"/>
</dbReference>
<proteinExistence type="predicted"/>
<dbReference type="InterPro" id="IPR050796">
    <property type="entry name" value="SCF_F-box_component"/>
</dbReference>
<organism evidence="2 3">
    <name type="scientific">Helianthus annuus</name>
    <name type="common">Common sunflower</name>
    <dbReference type="NCBI Taxonomy" id="4232"/>
    <lineage>
        <taxon>Eukaryota</taxon>
        <taxon>Viridiplantae</taxon>
        <taxon>Streptophyta</taxon>
        <taxon>Embryophyta</taxon>
        <taxon>Tracheophyta</taxon>
        <taxon>Spermatophyta</taxon>
        <taxon>Magnoliopsida</taxon>
        <taxon>eudicotyledons</taxon>
        <taxon>Gunneridae</taxon>
        <taxon>Pentapetalae</taxon>
        <taxon>asterids</taxon>
        <taxon>campanulids</taxon>
        <taxon>Asterales</taxon>
        <taxon>Asteraceae</taxon>
        <taxon>Asteroideae</taxon>
        <taxon>Heliantheae alliance</taxon>
        <taxon>Heliantheae</taxon>
        <taxon>Helianthus</taxon>
    </lineage>
</organism>
<keyword evidence="3" id="KW-1185">Reference proteome</keyword>
<dbReference type="Proteomes" id="UP000215914">
    <property type="component" value="Unassembled WGS sequence"/>
</dbReference>
<dbReference type="NCBIfam" id="TIGR01640">
    <property type="entry name" value="F_box_assoc_1"/>
    <property type="match status" value="1"/>
</dbReference>
<sequence length="200" mass="22709">MFLVFGFGVCPKTFDPKIVKFSHTNEAGVFTLSSGAWRSISMNLLQSNDVVVIDGVIHWVVIDSEFDRFHRIITFDLTSENFGEVDLPDSVSRIYPKSLDILKLTESLVVLDYYYGMELACDVWMMLKISVPKSSFTKLFCVKVRCYSCLIGFRKNGQLMHEGDGELEVYNGLGIYGSLFQMASYTESLFLLNHPDSIIH</sequence>
<dbReference type="Gramene" id="mRNA:HanXRQr2_Chr16g0728631">
    <property type="protein sequence ID" value="CDS:HanXRQr2_Chr16g0728631.1"/>
    <property type="gene ID" value="HanXRQr2_Chr16g0728631"/>
</dbReference>
<evidence type="ECO:0000313" key="2">
    <source>
        <dbReference type="EMBL" id="KAF5758389.1"/>
    </source>
</evidence>
<comment type="caution">
    <text evidence="2">The sequence shown here is derived from an EMBL/GenBank/DDBJ whole genome shotgun (WGS) entry which is preliminary data.</text>
</comment>
<reference evidence="2" key="2">
    <citation type="submission" date="2020-06" db="EMBL/GenBank/DDBJ databases">
        <title>Helianthus annuus Genome sequencing and assembly Release 2.</title>
        <authorList>
            <person name="Gouzy J."/>
            <person name="Langlade N."/>
            <person name="Munos S."/>
        </authorList>
    </citation>
    <scope>NUCLEOTIDE SEQUENCE</scope>
    <source>
        <tissue evidence="2">Leaves</tissue>
    </source>
</reference>
<dbReference type="AlphaFoldDB" id="A0A9K3DPK2"/>
<dbReference type="EMBL" id="MNCJ02000331">
    <property type="protein sequence ID" value="KAF5758389.1"/>
    <property type="molecule type" value="Genomic_DNA"/>
</dbReference>
<evidence type="ECO:0000313" key="3">
    <source>
        <dbReference type="Proteomes" id="UP000215914"/>
    </source>
</evidence>
<protein>
    <submittedName>
        <fullName evidence="2">F-box associated interaction domain-containing protein</fullName>
    </submittedName>
</protein>
<dbReference type="InterPro" id="IPR006527">
    <property type="entry name" value="F-box-assoc_dom_typ1"/>
</dbReference>
<reference evidence="2" key="1">
    <citation type="journal article" date="2017" name="Nature">
        <title>The sunflower genome provides insights into oil metabolism, flowering and Asterid evolution.</title>
        <authorList>
            <person name="Badouin H."/>
            <person name="Gouzy J."/>
            <person name="Grassa C.J."/>
            <person name="Murat F."/>
            <person name="Staton S.E."/>
            <person name="Cottret L."/>
            <person name="Lelandais-Briere C."/>
            <person name="Owens G.L."/>
            <person name="Carrere S."/>
            <person name="Mayjonade B."/>
            <person name="Legrand L."/>
            <person name="Gill N."/>
            <person name="Kane N.C."/>
            <person name="Bowers J.E."/>
            <person name="Hubner S."/>
            <person name="Bellec A."/>
            <person name="Berard A."/>
            <person name="Berges H."/>
            <person name="Blanchet N."/>
            <person name="Boniface M.C."/>
            <person name="Brunel D."/>
            <person name="Catrice O."/>
            <person name="Chaidir N."/>
            <person name="Claudel C."/>
            <person name="Donnadieu C."/>
            <person name="Faraut T."/>
            <person name="Fievet G."/>
            <person name="Helmstetter N."/>
            <person name="King M."/>
            <person name="Knapp S.J."/>
            <person name="Lai Z."/>
            <person name="Le Paslier M.C."/>
            <person name="Lippi Y."/>
            <person name="Lorenzon L."/>
            <person name="Mandel J.R."/>
            <person name="Marage G."/>
            <person name="Marchand G."/>
            <person name="Marquand E."/>
            <person name="Bret-Mestries E."/>
            <person name="Morien E."/>
            <person name="Nambeesan S."/>
            <person name="Nguyen T."/>
            <person name="Pegot-Espagnet P."/>
            <person name="Pouilly N."/>
            <person name="Raftis F."/>
            <person name="Sallet E."/>
            <person name="Schiex T."/>
            <person name="Thomas J."/>
            <person name="Vandecasteele C."/>
            <person name="Vares D."/>
            <person name="Vear F."/>
            <person name="Vautrin S."/>
            <person name="Crespi M."/>
            <person name="Mangin B."/>
            <person name="Burke J.M."/>
            <person name="Salse J."/>
            <person name="Munos S."/>
            <person name="Vincourt P."/>
            <person name="Rieseberg L.H."/>
            <person name="Langlade N.B."/>
        </authorList>
    </citation>
    <scope>NUCLEOTIDE SEQUENCE</scope>
    <source>
        <tissue evidence="2">Leaves</tissue>
    </source>
</reference>
<accession>A0A9K3DPK2</accession>
<dbReference type="Pfam" id="PF07734">
    <property type="entry name" value="FBA_1"/>
    <property type="match status" value="1"/>
</dbReference>